<evidence type="ECO:0000313" key="2">
    <source>
        <dbReference type="EMBL" id="RCS70746.1"/>
    </source>
</evidence>
<name>A0A368LJD5_9VIBR</name>
<gene>
    <name evidence="2" type="ORF">CIK83_15130</name>
</gene>
<dbReference type="Proteomes" id="UP000252479">
    <property type="component" value="Unassembled WGS sequence"/>
</dbReference>
<keyword evidence="3" id="KW-1185">Reference proteome</keyword>
<feature type="coiled-coil region" evidence="1">
    <location>
        <begin position="98"/>
        <end position="129"/>
    </location>
</feature>
<dbReference type="RefSeq" id="WP_086959959.1">
    <property type="nucleotide sequence ID" value="NZ_AP018681.1"/>
</dbReference>
<evidence type="ECO:0000256" key="1">
    <source>
        <dbReference type="SAM" id="Coils"/>
    </source>
</evidence>
<dbReference type="GeneID" id="303190257"/>
<evidence type="ECO:0000313" key="3">
    <source>
        <dbReference type="Proteomes" id="UP000252479"/>
    </source>
</evidence>
<organism evidence="2 3">
    <name type="scientific">Vibrio casei</name>
    <dbReference type="NCBI Taxonomy" id="673372"/>
    <lineage>
        <taxon>Bacteria</taxon>
        <taxon>Pseudomonadati</taxon>
        <taxon>Pseudomonadota</taxon>
        <taxon>Gammaproteobacteria</taxon>
        <taxon>Vibrionales</taxon>
        <taxon>Vibrionaceae</taxon>
        <taxon>Vibrio</taxon>
    </lineage>
</organism>
<proteinExistence type="predicted"/>
<accession>A0A368LJD5</accession>
<reference evidence="2 3" key="1">
    <citation type="journal article" date="2017" name="Elife">
        <title>Extensive horizontal gene transfer in cheese-associated bacteria.</title>
        <authorList>
            <person name="Bonham K.S."/>
            <person name="Wolfe B.E."/>
            <person name="Dutton R.J."/>
        </authorList>
    </citation>
    <scope>NUCLEOTIDE SEQUENCE [LARGE SCALE GENOMIC DNA]</scope>
    <source>
        <strain evidence="2 3">JB196</strain>
    </source>
</reference>
<keyword evidence="1" id="KW-0175">Coiled coil</keyword>
<comment type="caution">
    <text evidence="2">The sequence shown here is derived from an EMBL/GenBank/DDBJ whole genome shotgun (WGS) entry which is preliminary data.</text>
</comment>
<protein>
    <submittedName>
        <fullName evidence="2">Uncharacterized protein</fullName>
    </submittedName>
</protein>
<sequence length="139" mass="16380">MKQSDLIKRFYTLTVKSTELAKKISTHIDEVRVAGIQIDHLMVAYHNDEIIRLSSDIQKMHRQREQISNKFGVSSSDFFEKVIKRLPEKMMHTMYRANKKLNDELLICKDKMEEQQRLMEQQHAILSEAMSHASFEIKA</sequence>
<dbReference type="EMBL" id="QPGL01000002">
    <property type="protein sequence ID" value="RCS70746.1"/>
    <property type="molecule type" value="Genomic_DNA"/>
</dbReference>
<dbReference type="AlphaFoldDB" id="A0A368LJD5"/>